<dbReference type="EMBL" id="DS113596">
    <property type="protein sequence ID" value="EAY00592.1"/>
    <property type="molecule type" value="Genomic_DNA"/>
</dbReference>
<dbReference type="RefSeq" id="XP_001313521.1">
    <property type="nucleotide sequence ID" value="XM_001313520.1"/>
</dbReference>
<dbReference type="VEuPathDB" id="TrichDB:TVAGG3_0160980"/>
<reference evidence="3" key="2">
    <citation type="journal article" date="2007" name="Science">
        <title>Draft genome sequence of the sexually transmitted pathogen Trichomonas vaginalis.</title>
        <authorList>
            <person name="Carlton J.M."/>
            <person name="Hirt R.P."/>
            <person name="Silva J.C."/>
            <person name="Delcher A.L."/>
            <person name="Schatz M."/>
            <person name="Zhao Q."/>
            <person name="Wortman J.R."/>
            <person name="Bidwell S.L."/>
            <person name="Alsmark U.C.M."/>
            <person name="Besteiro S."/>
            <person name="Sicheritz-Ponten T."/>
            <person name="Noel C.J."/>
            <person name="Dacks J.B."/>
            <person name="Foster P.G."/>
            <person name="Simillion C."/>
            <person name="Van de Peer Y."/>
            <person name="Miranda-Saavedra D."/>
            <person name="Barton G.J."/>
            <person name="Westrop G.D."/>
            <person name="Mueller S."/>
            <person name="Dessi D."/>
            <person name="Fiori P.L."/>
            <person name="Ren Q."/>
            <person name="Paulsen I."/>
            <person name="Zhang H."/>
            <person name="Bastida-Corcuera F.D."/>
            <person name="Simoes-Barbosa A."/>
            <person name="Brown M.T."/>
            <person name="Hayes R.D."/>
            <person name="Mukherjee M."/>
            <person name="Okumura C.Y."/>
            <person name="Schneider R."/>
            <person name="Smith A.J."/>
            <person name="Vanacova S."/>
            <person name="Villalvazo M."/>
            <person name="Haas B.J."/>
            <person name="Pertea M."/>
            <person name="Feldblyum T.V."/>
            <person name="Utterback T.R."/>
            <person name="Shu C.L."/>
            <person name="Osoegawa K."/>
            <person name="de Jong P.J."/>
            <person name="Hrdy I."/>
            <person name="Horvathova L."/>
            <person name="Zubacova Z."/>
            <person name="Dolezal P."/>
            <person name="Malik S.B."/>
            <person name="Logsdon J.M. Jr."/>
            <person name="Henze K."/>
            <person name="Gupta A."/>
            <person name="Wang C.C."/>
            <person name="Dunne R.L."/>
            <person name="Upcroft J.A."/>
            <person name="Upcroft P."/>
            <person name="White O."/>
            <person name="Salzberg S.L."/>
            <person name="Tang P."/>
            <person name="Chiu C.-H."/>
            <person name="Lee Y.-S."/>
            <person name="Embley T.M."/>
            <person name="Coombs G.H."/>
            <person name="Mottram J.C."/>
            <person name="Tachezy J."/>
            <person name="Fraser-Liggett C.M."/>
            <person name="Johnson P.J."/>
        </authorList>
    </citation>
    <scope>NUCLEOTIDE SEQUENCE [LARGE SCALE GENOMIC DNA]</scope>
    <source>
        <strain evidence="3">G3</strain>
    </source>
</reference>
<dbReference type="Proteomes" id="UP000001542">
    <property type="component" value="Unassembled WGS sequence"/>
</dbReference>
<protein>
    <submittedName>
        <fullName evidence="3">Uncharacterized protein</fullName>
    </submittedName>
</protein>
<dbReference type="KEGG" id="tva:4758414"/>
<dbReference type="SMR" id="A2F3E5"/>
<feature type="compositionally biased region" description="Basic and acidic residues" evidence="2">
    <location>
        <begin position="884"/>
        <end position="895"/>
    </location>
</feature>
<reference evidence="3" key="1">
    <citation type="submission" date="2006-10" db="EMBL/GenBank/DDBJ databases">
        <authorList>
            <person name="Amadeo P."/>
            <person name="Zhao Q."/>
            <person name="Wortman J."/>
            <person name="Fraser-Liggett C."/>
            <person name="Carlton J."/>
        </authorList>
    </citation>
    <scope>NUCLEOTIDE SEQUENCE</scope>
    <source>
        <strain evidence="3">G3</strain>
    </source>
</reference>
<proteinExistence type="predicted"/>
<evidence type="ECO:0000256" key="2">
    <source>
        <dbReference type="SAM" id="MobiDB-lite"/>
    </source>
</evidence>
<dbReference type="VEuPathDB" id="TrichDB:TVAG_357980"/>
<gene>
    <name evidence="3" type="ORF">TVAG_357980</name>
</gene>
<feature type="region of interest" description="Disordered" evidence="2">
    <location>
        <begin position="481"/>
        <end position="507"/>
    </location>
</feature>
<organism evidence="3 4">
    <name type="scientific">Trichomonas vaginalis (strain ATCC PRA-98 / G3)</name>
    <dbReference type="NCBI Taxonomy" id="412133"/>
    <lineage>
        <taxon>Eukaryota</taxon>
        <taxon>Metamonada</taxon>
        <taxon>Parabasalia</taxon>
        <taxon>Trichomonadida</taxon>
        <taxon>Trichomonadidae</taxon>
        <taxon>Trichomonas</taxon>
    </lineage>
</organism>
<sequence>MSSSTSSKRRSIQEFQPKVSIDDQIAAIDDLIGKLKESVKNNYDSDNTASIVKLSNDIKMATIGLLQTNWNYLRSAARQNDTDEIESCQSLFEGRMDSFQLTATNIQSRAFNYLKKACKSFAFQQEDSESIEILLNTCQDLIYSYLDLADKYINSAEKIRQKSLVRKLKEAKYNFAEKMNKSVIKSLISVFNFCTETYSQPMEEEQSKILDEIVSKFTVYFFDQSCQLRKSYDLLSAYYPLQHVYTGNKTDNEEMIEKYHGKREDMFNQLLELIKVQIESFDNFIGQIQPTENVEEDEEDEEDSEEKKEANAKRLVFEFQTNTNNSFFMVIYTELKDLMLLTSQASENEQVYQASENLMKLFRDIQQTKADFPTYEQYIDFYTTSIKANDTATATDLEQDLLDTLDKKFDDLVSCLDNEKNLPDVIREKVAQESGDQEIDNQKVAAEISENSLKLRQAISYTTRELINTLSAASKVFFTKYQPQGNEEKENDEEKSDNQEEEEQEEQINHFSDFLDYLNELMHNHLKDMRLLETELEDDSKKLTGKTNRRTDDSRSSFSRATATEECRSVARSSKSKISKSDESNPAVKDAIRRHVEESVVGTTSDLIEILRIKVIESVRVYDFKKALEYSQELPSLVAQNGKILSEMRRKAALEVNIQRVKEIDQMIQGNDIDQRAEIVTCIDQAFQDVIDQVLTNYESKKHEFIDKKDQSLVEHYKSVEMSFNTKMNTVHIKELTNLEKKYIIEKEQLKNKVFPEVESLKQMAAKLTQQGEYDQAQIKVNEMMKMKKKLLKQNEYEIDRKHNQRVKKLEEKQCQELKVLEEESERELERINNEFEENIRVLKLTLKSTIKASVSDYALTALKLMATNNTTKESPSKISAKSLSDKSPTKDSQSRKQMIMRLENIAKDVIKQYQANGSDNLEDL</sequence>
<dbReference type="AlphaFoldDB" id="A2F3E5"/>
<evidence type="ECO:0000313" key="4">
    <source>
        <dbReference type="Proteomes" id="UP000001542"/>
    </source>
</evidence>
<feature type="compositionally biased region" description="Acidic residues" evidence="2">
    <location>
        <begin position="293"/>
        <end position="304"/>
    </location>
</feature>
<feature type="region of interest" description="Disordered" evidence="2">
    <location>
        <begin position="871"/>
        <end position="899"/>
    </location>
</feature>
<keyword evidence="4" id="KW-1185">Reference proteome</keyword>
<feature type="compositionally biased region" description="Acidic residues" evidence="2">
    <location>
        <begin position="489"/>
        <end position="506"/>
    </location>
</feature>
<feature type="coiled-coil region" evidence="1">
    <location>
        <begin position="733"/>
        <end position="846"/>
    </location>
</feature>
<keyword evidence="1" id="KW-0175">Coiled coil</keyword>
<feature type="region of interest" description="Disordered" evidence="2">
    <location>
        <begin position="289"/>
        <end position="309"/>
    </location>
</feature>
<accession>A2F3E5</accession>
<evidence type="ECO:0000256" key="1">
    <source>
        <dbReference type="SAM" id="Coils"/>
    </source>
</evidence>
<feature type="compositionally biased region" description="Polar residues" evidence="2">
    <location>
        <begin position="871"/>
        <end position="883"/>
    </location>
</feature>
<evidence type="ECO:0000313" key="3">
    <source>
        <dbReference type="EMBL" id="EAY00592.1"/>
    </source>
</evidence>
<feature type="region of interest" description="Disordered" evidence="2">
    <location>
        <begin position="542"/>
        <end position="587"/>
    </location>
</feature>
<dbReference type="InParanoid" id="A2F3E5"/>
<name>A2F3E5_TRIV3</name>